<feature type="domain" description="Orn/Lys/Arg decarboxylases family 1 pyridoxal-P attachment site" evidence="6">
    <location>
        <begin position="20"/>
        <end position="324"/>
    </location>
</feature>
<evidence type="ECO:0000256" key="1">
    <source>
        <dbReference type="ARBA" id="ARBA00001933"/>
    </source>
</evidence>
<evidence type="ECO:0000256" key="4">
    <source>
        <dbReference type="ARBA" id="ARBA00022898"/>
    </source>
</evidence>
<dbReference type="InterPro" id="IPR008286">
    <property type="entry name" value="Prn/Lys/Arg_de-COase_C"/>
</dbReference>
<protein>
    <submittedName>
        <fullName evidence="8">Ornithine decarboxylase</fullName>
    </submittedName>
</protein>
<sequence>MNPTIHHDGPPRAGADDEAPYADALLRHASRGPVSFMVPGHGATGDGFAAGQAEFAGERALAVDVTQLLDGIDLGRDSPRERAHRMAAEAWGARRTWFLTNGSSQGNRLAALAVSQLGDGIVIQRSAHSSVVDGVILAGLRPAYALPGVDIRNGIAHGVTPASVAKAIADHPGPVTAVYIVSPSYFGAVADVPAIARLAHDAGAALIVDCAWGAHFGFHPDLPLSPVRQGADIVVMSTHKMTSSLHQSAVLHLGDTDLADTLEPALERAYRMTASTSESSLLIGSIDVARRDLQRGGPQVDDALRALAAARERVRAEQGISLIEDTFFSHPDIVDHDPLRMPIDVSGICADAHALRLTLARDFGIWVEMATRTTLVPLVGIGKRTSFDRLVDAVLQTREDAAPHEIGDPADLPSPGAARVSPRDAFYAPSEVVPHTEAVGRTSADALSAYPPGIPNILPGEEITRPAVDFLMQVARSPGGYVRGAVLPDVSRFRVIGKP</sequence>
<evidence type="ECO:0000259" key="7">
    <source>
        <dbReference type="Pfam" id="PF03711"/>
    </source>
</evidence>
<dbReference type="AlphaFoldDB" id="A0A401YVG1"/>
<name>A0A401YVG1_9ACTN</name>
<dbReference type="SUPFAM" id="SSF55904">
    <property type="entry name" value="Ornithine decarboxylase C-terminal domain"/>
    <property type="match status" value="1"/>
</dbReference>
<evidence type="ECO:0000256" key="3">
    <source>
        <dbReference type="ARBA" id="ARBA00022793"/>
    </source>
</evidence>
<proteinExistence type="inferred from homology"/>
<dbReference type="GO" id="GO:0016831">
    <property type="term" value="F:carboxy-lyase activity"/>
    <property type="evidence" value="ECO:0007669"/>
    <property type="project" value="UniProtKB-KW"/>
</dbReference>
<dbReference type="PANTHER" id="PTHR43277:SF4">
    <property type="entry name" value="ARGININE DECARBOXYLASE"/>
    <property type="match status" value="1"/>
</dbReference>
<dbReference type="OrthoDB" id="9815233at2"/>
<dbReference type="SUPFAM" id="SSF53383">
    <property type="entry name" value="PLP-dependent transferases"/>
    <property type="match status" value="1"/>
</dbReference>
<gene>
    <name evidence="8" type="primary">ldcC</name>
    <name evidence="8" type="ORF">EHYA_06315</name>
</gene>
<dbReference type="Pfam" id="PF01276">
    <property type="entry name" value="OKR_DC_1"/>
    <property type="match status" value="1"/>
</dbReference>
<dbReference type="EMBL" id="BIFH01000028">
    <property type="protein sequence ID" value="GCD98604.1"/>
    <property type="molecule type" value="Genomic_DNA"/>
</dbReference>
<dbReference type="Pfam" id="PF03711">
    <property type="entry name" value="OKR_DC_1_C"/>
    <property type="match status" value="1"/>
</dbReference>
<comment type="cofactor">
    <cofactor evidence="1">
        <name>pyridoxal 5'-phosphate</name>
        <dbReference type="ChEBI" id="CHEBI:597326"/>
    </cofactor>
</comment>
<dbReference type="Gene3D" id="3.90.100.10">
    <property type="entry name" value="Orn/Lys/Arg decarboxylase, C-terminal domain"/>
    <property type="match status" value="1"/>
</dbReference>
<organism evidence="8 9">
    <name type="scientific">Embleya hyalina</name>
    <dbReference type="NCBI Taxonomy" id="516124"/>
    <lineage>
        <taxon>Bacteria</taxon>
        <taxon>Bacillati</taxon>
        <taxon>Actinomycetota</taxon>
        <taxon>Actinomycetes</taxon>
        <taxon>Kitasatosporales</taxon>
        <taxon>Streptomycetaceae</taxon>
        <taxon>Embleya</taxon>
    </lineage>
</organism>
<keyword evidence="5" id="KW-0456">Lyase</keyword>
<comment type="caution">
    <text evidence="8">The sequence shown here is derived from an EMBL/GenBank/DDBJ whole genome shotgun (WGS) entry which is preliminary data.</text>
</comment>
<dbReference type="InterPro" id="IPR015424">
    <property type="entry name" value="PyrdxlP-dep_Trfase"/>
</dbReference>
<dbReference type="InterPro" id="IPR015421">
    <property type="entry name" value="PyrdxlP-dep_Trfase_major"/>
</dbReference>
<evidence type="ECO:0000313" key="9">
    <source>
        <dbReference type="Proteomes" id="UP000286931"/>
    </source>
</evidence>
<dbReference type="InterPro" id="IPR036633">
    <property type="entry name" value="Prn/Lys/Arg_de-COase_C_sf"/>
</dbReference>
<accession>A0A401YVG1</accession>
<dbReference type="Proteomes" id="UP000286931">
    <property type="component" value="Unassembled WGS sequence"/>
</dbReference>
<evidence type="ECO:0000256" key="2">
    <source>
        <dbReference type="ARBA" id="ARBA00010671"/>
    </source>
</evidence>
<dbReference type="InterPro" id="IPR052357">
    <property type="entry name" value="Orn_Lys_Arg_decarboxylase-I"/>
</dbReference>
<keyword evidence="9" id="KW-1185">Reference proteome</keyword>
<evidence type="ECO:0000259" key="6">
    <source>
        <dbReference type="Pfam" id="PF01276"/>
    </source>
</evidence>
<dbReference type="InterPro" id="IPR000310">
    <property type="entry name" value="Orn/Lys/Arg_deCO2ase_major_dom"/>
</dbReference>
<dbReference type="PANTHER" id="PTHR43277">
    <property type="entry name" value="ARGININE DECARBOXYLASE"/>
    <property type="match status" value="1"/>
</dbReference>
<evidence type="ECO:0000256" key="5">
    <source>
        <dbReference type="ARBA" id="ARBA00023239"/>
    </source>
</evidence>
<comment type="similarity">
    <text evidence="2">Belongs to the Orn/Lys/Arg decarboxylase class-I family.</text>
</comment>
<evidence type="ECO:0000313" key="8">
    <source>
        <dbReference type="EMBL" id="GCD98604.1"/>
    </source>
</evidence>
<reference evidence="8 9" key="1">
    <citation type="submission" date="2018-12" db="EMBL/GenBank/DDBJ databases">
        <title>Draft genome sequence of Embleya hyalina NBRC 13850T.</title>
        <authorList>
            <person name="Komaki H."/>
            <person name="Hosoyama A."/>
            <person name="Kimura A."/>
            <person name="Ichikawa N."/>
            <person name="Tamura T."/>
        </authorList>
    </citation>
    <scope>NUCLEOTIDE SEQUENCE [LARGE SCALE GENOMIC DNA]</scope>
    <source>
        <strain evidence="8 9">NBRC 13850</strain>
    </source>
</reference>
<keyword evidence="4" id="KW-0663">Pyridoxal phosphate</keyword>
<feature type="domain" description="Orn/Lys/Arg decarboxylase C-terminal" evidence="7">
    <location>
        <begin position="430"/>
        <end position="474"/>
    </location>
</feature>
<dbReference type="Gene3D" id="3.40.640.10">
    <property type="entry name" value="Type I PLP-dependent aspartate aminotransferase-like (Major domain)"/>
    <property type="match status" value="1"/>
</dbReference>
<keyword evidence="3" id="KW-0210">Decarboxylase</keyword>